<name>A0ABV5CXZ9_9ACTN</name>
<dbReference type="GO" id="GO:0008168">
    <property type="term" value="F:methyltransferase activity"/>
    <property type="evidence" value="ECO:0007669"/>
    <property type="project" value="UniProtKB-KW"/>
</dbReference>
<dbReference type="Pfam" id="PF21302">
    <property type="entry name" value="Zn_ribbon_RlmA"/>
    <property type="match status" value="1"/>
</dbReference>
<feature type="domain" description="23S rRNA (guanine(745)-N(1))-methyltransferase N-terminal" evidence="1">
    <location>
        <begin position="10"/>
        <end position="48"/>
    </location>
</feature>
<keyword evidence="2" id="KW-0489">Methyltransferase</keyword>
<comment type="caution">
    <text evidence="2">The sequence shown here is derived from an EMBL/GenBank/DDBJ whole genome shotgun (WGS) entry which is preliminary data.</text>
</comment>
<sequence length="300" mass="31092">MVDIVTPYLRCPVCRQPLAAGAAGTARALRCPRGHSFDLARQGYVNLVAGRVAHAGDTAQMVADRDAFLSAGHYDFVSGALAAAAADAVATVDGDPTAPGDRPAGPLVVDAGAGTGRHLAAVLDAVPGAVGLALDVSKPAVRRAARAHPRAAAALADSWGTLPVADGAAAVLFNVFAPRNGAEFRRVLRPDGALLVVTPADDHLAELVDRLDLLRVDPAKADRVAGSLADHFQLAERSTHRRTLPLDRVQVRTLVGMGPSAWHTDGRGLDARIAGLAEPVEVTASVVLGRYRPRGRAARA</sequence>
<dbReference type="EMBL" id="JBCGDC010000112">
    <property type="protein sequence ID" value="MFB6396882.1"/>
    <property type="molecule type" value="Genomic_DNA"/>
</dbReference>
<dbReference type="SUPFAM" id="SSF53335">
    <property type="entry name" value="S-adenosyl-L-methionine-dependent methyltransferases"/>
    <property type="match status" value="1"/>
</dbReference>
<dbReference type="Gene3D" id="3.40.50.150">
    <property type="entry name" value="Vaccinia Virus protein VP39"/>
    <property type="match status" value="1"/>
</dbReference>
<gene>
    <name evidence="2" type="ORF">AAFH96_27835</name>
</gene>
<evidence type="ECO:0000313" key="3">
    <source>
        <dbReference type="Proteomes" id="UP001582793"/>
    </source>
</evidence>
<reference evidence="2 3" key="1">
    <citation type="submission" date="2024-04" db="EMBL/GenBank/DDBJ databases">
        <title>Polymorphospora sp. isolated from Baiyangdian Lake in Xiong'an New Area.</title>
        <authorList>
            <person name="Zhang X."/>
            <person name="Liu J."/>
        </authorList>
    </citation>
    <scope>NUCLEOTIDE SEQUENCE [LARGE SCALE GENOMIC DNA]</scope>
    <source>
        <strain evidence="2 3">2-325</strain>
    </source>
</reference>
<proteinExistence type="predicted"/>
<dbReference type="GO" id="GO:0032259">
    <property type="term" value="P:methylation"/>
    <property type="evidence" value="ECO:0007669"/>
    <property type="project" value="UniProtKB-KW"/>
</dbReference>
<dbReference type="PIRSF" id="PIRSF018249">
    <property type="entry name" value="MyrA_prd"/>
    <property type="match status" value="1"/>
</dbReference>
<protein>
    <submittedName>
        <fullName evidence="2">RNA methyltransferase</fullName>
    </submittedName>
</protein>
<dbReference type="Proteomes" id="UP001582793">
    <property type="component" value="Unassembled WGS sequence"/>
</dbReference>
<dbReference type="InterPro" id="IPR048647">
    <property type="entry name" value="RlmA_N"/>
</dbReference>
<evidence type="ECO:0000313" key="2">
    <source>
        <dbReference type="EMBL" id="MFB6396882.1"/>
    </source>
</evidence>
<keyword evidence="3" id="KW-1185">Reference proteome</keyword>
<keyword evidence="2" id="KW-0808">Transferase</keyword>
<dbReference type="InterPro" id="IPR016718">
    <property type="entry name" value="rRNA_m1G-MeTrfase_A_prd"/>
</dbReference>
<dbReference type="InterPro" id="IPR029063">
    <property type="entry name" value="SAM-dependent_MTases_sf"/>
</dbReference>
<accession>A0ABV5CXZ9</accession>
<organism evidence="2 3">
    <name type="scientific">Polymorphospora lycopeni</name>
    <dbReference type="NCBI Taxonomy" id="3140240"/>
    <lineage>
        <taxon>Bacteria</taxon>
        <taxon>Bacillati</taxon>
        <taxon>Actinomycetota</taxon>
        <taxon>Actinomycetes</taxon>
        <taxon>Micromonosporales</taxon>
        <taxon>Micromonosporaceae</taxon>
        <taxon>Polymorphospora</taxon>
    </lineage>
</organism>
<evidence type="ECO:0000259" key="1">
    <source>
        <dbReference type="Pfam" id="PF21302"/>
    </source>
</evidence>